<keyword evidence="4" id="KW-1003">Cell membrane</keyword>
<dbReference type="GO" id="GO:0015105">
    <property type="term" value="F:arsenite transmembrane transporter activity"/>
    <property type="evidence" value="ECO:0007669"/>
    <property type="project" value="InterPro"/>
</dbReference>
<keyword evidence="3" id="KW-0813">Transport</keyword>
<dbReference type="AlphaFoldDB" id="A0A2G1QPH9"/>
<evidence type="ECO:0000256" key="1">
    <source>
        <dbReference type="ARBA" id="ARBA00004651"/>
    </source>
</evidence>
<keyword evidence="6" id="KW-0677">Repeat</keyword>
<feature type="transmembrane region" description="Helical" evidence="9">
    <location>
        <begin position="44"/>
        <end position="69"/>
    </location>
</feature>
<feature type="domain" description="RCK C-terminal" evidence="10">
    <location>
        <begin position="283"/>
        <end position="367"/>
    </location>
</feature>
<keyword evidence="8 9" id="KW-0472">Membrane</keyword>
<dbReference type="Pfam" id="PF02080">
    <property type="entry name" value="TrkA_C"/>
    <property type="match status" value="1"/>
</dbReference>
<name>A0A2G1QPH9_9HYPH</name>
<dbReference type="PANTHER" id="PTHR43652:SF2">
    <property type="entry name" value="BASIC AMINO ACID ANTIPORTER YFCC-RELATED"/>
    <property type="match status" value="1"/>
</dbReference>
<accession>A0A2G1QPH9</accession>
<dbReference type="PROSITE" id="PS01271">
    <property type="entry name" value="NA_SULFATE"/>
    <property type="match status" value="1"/>
</dbReference>
<feature type="domain" description="RCK C-terminal" evidence="10">
    <location>
        <begin position="193"/>
        <end position="276"/>
    </location>
</feature>
<comment type="similarity">
    <text evidence="2">Belongs to the CitM (TC 2.A.11) transporter family.</text>
</comment>
<evidence type="ECO:0000256" key="7">
    <source>
        <dbReference type="ARBA" id="ARBA00022989"/>
    </source>
</evidence>
<dbReference type="EMBL" id="PDVP01000004">
    <property type="protein sequence ID" value="PHP67423.1"/>
    <property type="molecule type" value="Genomic_DNA"/>
</dbReference>
<sequence>MFALFMAEAYPPEVTAAGFASLFVLLGMVSPDDAMGVFSNPAPITIGAMFILSGALVRTGVLDALAGVVVERASSAPRLSLVAFLLVTLVASAFVNNTPIVLVLIPVVIRLAHATSIAPTRLLIPLSYAGVLGGACTLIGTSTNLLVDGVAREAGLAPFSLFEITPVGVVAAACGLAVMAILGRRLLPDRGEASAGILLGETEYLSEARIADDSMDGRPLGEIGLFKAPGVIVSGVQRGTETIRKDLDAFAVKKGDRLILRAPTSELLTLASHESLKVGLRGTARLTAEEGDNVIVEAVVAPRKWTSGRALASMSLGRRFGLQVLGAHRHNHIPGPELGVVTLRPADKLLLSGPTAAFEELARETNIVSISQAAGRAFRRSKAPIALAALAGVVVLAALGILPIGILAIMAVSAILILRCIDADEAWDSLDGSVLVLIFAMLIVGRGLQESGAVELVVSALVPLLSLMPGFLALLAVYLLASLLTELVTNNAVAVVLTPVVIGLAEPLGIDARALVVAVMFGASASFATPIGYQTNTLVYGAADYRFADFLKIGVPMNILVGIAASAAIWIFFT</sequence>
<dbReference type="InterPro" id="IPR031312">
    <property type="entry name" value="Na/sul_symport_CS"/>
</dbReference>
<dbReference type="GO" id="GO:0008324">
    <property type="term" value="F:monoatomic cation transmembrane transporter activity"/>
    <property type="evidence" value="ECO:0007669"/>
    <property type="project" value="InterPro"/>
</dbReference>
<reference evidence="11 12" key="1">
    <citation type="submission" date="2017-10" db="EMBL/GenBank/DDBJ databases">
        <title>Sedimentibacterium mangrovi gen. nov., sp. nov., a novel member of family Phyllobacteriacea isolated from mangrove sediment.</title>
        <authorList>
            <person name="Liao H."/>
            <person name="Tian Y."/>
        </authorList>
    </citation>
    <scope>NUCLEOTIDE SEQUENCE [LARGE SCALE GENOMIC DNA]</scope>
    <source>
        <strain evidence="11 12">X9-2-2</strain>
    </source>
</reference>
<gene>
    <name evidence="11" type="ORF">CSC94_09460</name>
</gene>
<organism evidence="11 12">
    <name type="scientific">Zhengella mangrovi</name>
    <dbReference type="NCBI Taxonomy" id="1982044"/>
    <lineage>
        <taxon>Bacteria</taxon>
        <taxon>Pseudomonadati</taxon>
        <taxon>Pseudomonadota</taxon>
        <taxon>Alphaproteobacteria</taxon>
        <taxon>Hyphomicrobiales</taxon>
        <taxon>Notoacmeibacteraceae</taxon>
        <taxon>Zhengella</taxon>
    </lineage>
</organism>
<keyword evidence="5 9" id="KW-0812">Transmembrane</keyword>
<evidence type="ECO:0000256" key="3">
    <source>
        <dbReference type="ARBA" id="ARBA00022448"/>
    </source>
</evidence>
<dbReference type="SUPFAM" id="SSF116726">
    <property type="entry name" value="TrkA C-terminal domain-like"/>
    <property type="match status" value="2"/>
</dbReference>
<comment type="caution">
    <text evidence="11">The sequence shown here is derived from an EMBL/GenBank/DDBJ whole genome shotgun (WGS) entry which is preliminary data.</text>
</comment>
<feature type="transmembrane region" description="Helical" evidence="9">
    <location>
        <begin position="553"/>
        <end position="573"/>
    </location>
</feature>
<evidence type="ECO:0000256" key="5">
    <source>
        <dbReference type="ARBA" id="ARBA00022692"/>
    </source>
</evidence>
<evidence type="ECO:0000259" key="10">
    <source>
        <dbReference type="PROSITE" id="PS51202"/>
    </source>
</evidence>
<dbReference type="OrthoDB" id="9809303at2"/>
<evidence type="ECO:0000256" key="4">
    <source>
        <dbReference type="ARBA" id="ARBA00022475"/>
    </source>
</evidence>
<protein>
    <submittedName>
        <fullName evidence="11">SLC13 family permease</fullName>
    </submittedName>
</protein>
<feature type="transmembrane region" description="Helical" evidence="9">
    <location>
        <begin position="512"/>
        <end position="533"/>
    </location>
</feature>
<feature type="transmembrane region" description="Helical" evidence="9">
    <location>
        <begin position="460"/>
        <end position="481"/>
    </location>
</feature>
<dbReference type="GO" id="GO:0005886">
    <property type="term" value="C:plasma membrane"/>
    <property type="evidence" value="ECO:0007669"/>
    <property type="project" value="UniProtKB-SubCell"/>
</dbReference>
<proteinExistence type="inferred from homology"/>
<dbReference type="InterPro" id="IPR051679">
    <property type="entry name" value="DASS-Related_Transporters"/>
</dbReference>
<feature type="transmembrane region" description="Helical" evidence="9">
    <location>
        <begin position="159"/>
        <end position="182"/>
    </location>
</feature>
<dbReference type="PRINTS" id="PR00758">
    <property type="entry name" value="ARSENICPUMP"/>
</dbReference>
<dbReference type="Proteomes" id="UP000221168">
    <property type="component" value="Unassembled WGS sequence"/>
</dbReference>
<dbReference type="InterPro" id="IPR004680">
    <property type="entry name" value="Cit_transptr-like_dom"/>
</dbReference>
<evidence type="ECO:0000256" key="2">
    <source>
        <dbReference type="ARBA" id="ARBA00009843"/>
    </source>
</evidence>
<dbReference type="PROSITE" id="PS51202">
    <property type="entry name" value="RCK_C"/>
    <property type="match status" value="2"/>
</dbReference>
<dbReference type="Pfam" id="PF03600">
    <property type="entry name" value="CitMHS"/>
    <property type="match status" value="1"/>
</dbReference>
<comment type="subcellular location">
    <subcellularLocation>
        <location evidence="1">Cell membrane</location>
        <topology evidence="1">Multi-pass membrane protein</topology>
    </subcellularLocation>
</comment>
<keyword evidence="7 9" id="KW-1133">Transmembrane helix</keyword>
<dbReference type="InterPro" id="IPR006037">
    <property type="entry name" value="RCK_C"/>
</dbReference>
<evidence type="ECO:0000313" key="11">
    <source>
        <dbReference type="EMBL" id="PHP67423.1"/>
    </source>
</evidence>
<dbReference type="Gene3D" id="3.30.70.1450">
    <property type="entry name" value="Regulator of K+ conductance, C-terminal domain"/>
    <property type="match status" value="2"/>
</dbReference>
<evidence type="ECO:0000256" key="6">
    <source>
        <dbReference type="ARBA" id="ARBA00022737"/>
    </source>
</evidence>
<dbReference type="InterPro" id="IPR000802">
    <property type="entry name" value="Arsenical_pump_ArsB"/>
</dbReference>
<evidence type="ECO:0000256" key="9">
    <source>
        <dbReference type="SAM" id="Phobius"/>
    </source>
</evidence>
<feature type="transmembrane region" description="Helical" evidence="9">
    <location>
        <begin position="487"/>
        <end position="505"/>
    </location>
</feature>
<dbReference type="GO" id="GO:0006813">
    <property type="term" value="P:potassium ion transport"/>
    <property type="evidence" value="ECO:0007669"/>
    <property type="project" value="InterPro"/>
</dbReference>
<feature type="transmembrane region" description="Helical" evidence="9">
    <location>
        <begin position="385"/>
        <end position="418"/>
    </location>
</feature>
<feature type="transmembrane region" description="Helical" evidence="9">
    <location>
        <begin position="126"/>
        <end position="147"/>
    </location>
</feature>
<keyword evidence="12" id="KW-1185">Reference proteome</keyword>
<dbReference type="InterPro" id="IPR036721">
    <property type="entry name" value="RCK_C_sf"/>
</dbReference>
<evidence type="ECO:0000256" key="8">
    <source>
        <dbReference type="ARBA" id="ARBA00023136"/>
    </source>
</evidence>
<feature type="transmembrane region" description="Helical" evidence="9">
    <location>
        <begin position="430"/>
        <end position="448"/>
    </location>
</feature>
<evidence type="ECO:0000313" key="12">
    <source>
        <dbReference type="Proteomes" id="UP000221168"/>
    </source>
</evidence>
<dbReference type="PANTHER" id="PTHR43652">
    <property type="entry name" value="BASIC AMINO ACID ANTIPORTER YFCC-RELATED"/>
    <property type="match status" value="1"/>
</dbReference>